<dbReference type="Proteomes" id="UP000034078">
    <property type="component" value="Unassembled WGS sequence"/>
</dbReference>
<sequence length="241" mass="27603">MMRVDEEYAKKSIKVYLESISYPPFEIVPGGDPPDYYCVDSSGNKTPLEITTAESIYKDENEKSKKRTSTETLIKFCNQLDNKYKNLVPKGKSIMLVFKVPVKNFNKFKKGLVRTLDKLIRKNKPPGNRNLKIYGEIVEVHEISHGDNRRKAIIGAITDKNPIIVIQEQTQLILDKIIKEKESKLKEINSNNGEKWLGVINNYPLADANIFKTAINGINHNFTRIFLIEENNKVSEIMNSN</sequence>
<evidence type="ECO:0000313" key="1">
    <source>
        <dbReference type="EMBL" id="KKU01290.1"/>
    </source>
</evidence>
<reference evidence="1 2" key="1">
    <citation type="journal article" date="2015" name="Nature">
        <title>rRNA introns, odd ribosomes, and small enigmatic genomes across a large radiation of phyla.</title>
        <authorList>
            <person name="Brown C.T."/>
            <person name="Hug L.A."/>
            <person name="Thomas B.C."/>
            <person name="Sharon I."/>
            <person name="Castelle C.J."/>
            <person name="Singh A."/>
            <person name="Wilkins M.J."/>
            <person name="Williams K.H."/>
            <person name="Banfield J.F."/>
        </authorList>
    </citation>
    <scope>NUCLEOTIDE SEQUENCE [LARGE SCALE GENOMIC DNA]</scope>
</reference>
<dbReference type="EMBL" id="LCKO01000001">
    <property type="protein sequence ID" value="KKU01290.1"/>
    <property type="molecule type" value="Genomic_DNA"/>
</dbReference>
<accession>A0A837IFN3</accession>
<proteinExistence type="predicted"/>
<name>A0A837IFN3_9BACT</name>
<comment type="caution">
    <text evidence="1">The sequence shown here is derived from an EMBL/GenBank/DDBJ whole genome shotgun (WGS) entry which is preliminary data.</text>
</comment>
<gene>
    <name evidence="1" type="ORF">UX01_C0001G0134</name>
</gene>
<protein>
    <submittedName>
        <fullName evidence="1">Uncharacterized protein</fullName>
    </submittedName>
</protein>
<dbReference type="AlphaFoldDB" id="A0A837IFN3"/>
<organism evidence="1 2">
    <name type="scientific">Candidatus Collierbacteria bacterium GW2011_GWB2_45_17</name>
    <dbReference type="NCBI Taxonomy" id="1618388"/>
    <lineage>
        <taxon>Bacteria</taxon>
        <taxon>Candidatus Collieribacteriota</taxon>
    </lineage>
</organism>
<evidence type="ECO:0000313" key="2">
    <source>
        <dbReference type="Proteomes" id="UP000034078"/>
    </source>
</evidence>